<organism evidence="3">
    <name type="scientific">hydrocarbon metagenome</name>
    <dbReference type="NCBI Taxonomy" id="938273"/>
    <lineage>
        <taxon>unclassified sequences</taxon>
        <taxon>metagenomes</taxon>
        <taxon>ecological metagenomes</taxon>
    </lineage>
</organism>
<sequence>MDKNIIVKLHSSFEDMVQVNPDTGIEFWCARDLQMLLGYSQWRNFAAVIDRAITACETAGYDPRDHFAHINKMVDLGSGAKREIEDIALTRYACYLIAQNGDPAKEQIAFAQTYFAVQTRRQELIEKRLAEAERVSARKRLSQSEKELSGIIFERLKKNESFARIRSKGDLALFGGRTTQDMKDRLSIPNARPLADFLPTITIKAKDFANEISNFNILQRDLRTEPGIADEHVKNNREVRNLLVARGIIPESLPRAEDVKKIERRLQSEQKKLPKQTIKLKNYEDVEE</sequence>
<dbReference type="EMBL" id="LNQE01000954">
    <property type="protein sequence ID" value="KUG22581.1"/>
    <property type="molecule type" value="Genomic_DNA"/>
</dbReference>
<proteinExistence type="predicted"/>
<comment type="caution">
    <text evidence="3">The sequence shown here is derived from an EMBL/GenBank/DDBJ whole genome shotgun (WGS) entry which is preliminary data.</text>
</comment>
<name>A0A0W8FNT7_9ZZZZ</name>
<feature type="region of interest" description="Disordered" evidence="1">
    <location>
        <begin position="268"/>
        <end position="288"/>
    </location>
</feature>
<evidence type="ECO:0000256" key="1">
    <source>
        <dbReference type="SAM" id="MobiDB-lite"/>
    </source>
</evidence>
<dbReference type="AlphaFoldDB" id="A0A0W8FNT7"/>
<accession>A0A0W8FNT7</accession>
<dbReference type="Pfam" id="PF02498">
    <property type="entry name" value="Bro-N"/>
    <property type="match status" value="1"/>
</dbReference>
<dbReference type="InterPro" id="IPR003497">
    <property type="entry name" value="BRO_N_domain"/>
</dbReference>
<reference evidence="3" key="1">
    <citation type="journal article" date="2015" name="Proc. Natl. Acad. Sci. U.S.A.">
        <title>Networks of energetic and metabolic interactions define dynamics in microbial communities.</title>
        <authorList>
            <person name="Embree M."/>
            <person name="Liu J.K."/>
            <person name="Al-Bassam M.M."/>
            <person name="Zengler K."/>
        </authorList>
    </citation>
    <scope>NUCLEOTIDE SEQUENCE</scope>
</reference>
<evidence type="ECO:0000259" key="2">
    <source>
        <dbReference type="Pfam" id="PF02498"/>
    </source>
</evidence>
<gene>
    <name evidence="3" type="ORF">ASZ90_007627</name>
</gene>
<feature type="domain" description="Bro-N" evidence="2">
    <location>
        <begin position="22"/>
        <end position="113"/>
    </location>
</feature>
<evidence type="ECO:0000313" key="3">
    <source>
        <dbReference type="EMBL" id="KUG22581.1"/>
    </source>
</evidence>
<protein>
    <submittedName>
        <fullName evidence="3">Dna-damage-inducible protein d</fullName>
    </submittedName>
</protein>
<dbReference type="NCBIfam" id="NF008573">
    <property type="entry name" value="PRK11525.1"/>
    <property type="match status" value="1"/>
</dbReference>